<dbReference type="AlphaFoldDB" id="A0AA86QRD7"/>
<evidence type="ECO:0000313" key="1">
    <source>
        <dbReference type="EMBL" id="CAI9956615.1"/>
    </source>
</evidence>
<name>A0AA86QRD7_9EUKA</name>
<protein>
    <submittedName>
        <fullName evidence="2">Hypothetical_protein</fullName>
    </submittedName>
</protein>
<dbReference type="EMBL" id="CAXDID020000188">
    <property type="protein sequence ID" value="CAL6051421.1"/>
    <property type="molecule type" value="Genomic_DNA"/>
</dbReference>
<evidence type="ECO:0000313" key="2">
    <source>
        <dbReference type="EMBL" id="CAL6051421.1"/>
    </source>
</evidence>
<dbReference type="EMBL" id="CATOUU010000878">
    <property type="protein sequence ID" value="CAI9956615.1"/>
    <property type="molecule type" value="Genomic_DNA"/>
</dbReference>
<comment type="caution">
    <text evidence="1">The sequence shown here is derived from an EMBL/GenBank/DDBJ whole genome shotgun (WGS) entry which is preliminary data.</text>
</comment>
<keyword evidence="3" id="KW-1185">Reference proteome</keyword>
<sequence length="428" mass="50520">MFKYTQTDGILEIQINKGAQKCQNNLKHFYGKNFNRVVLDGGILDKHNNIKQTEFFLRSYNSIIDQLEIKNCIINLNLAVGFFQQITFTNCIFLGTLTDQFHAISLDFFCSLKISALQAGYIEKINITSQTQFIIDFSNTIQMKNLNQLIYSDISLDLSELNGKWKKVKITNCMLSQPICKSFSSEHMQVEVREKNILSLFQNYNFNYVKFIFFGYKHQNLDKLQLISWRQADLLFQYCNIDIKQLRGNFTFVQASYCKLLNNFSSQFSCDIMTLIKCTNSQNFDYNTNILSNINCNYLQIQYNAMVERLPNIKELTLHSCRIRLRNKVPNLEKVLMTHCELQNIEAPQIPALQLLLIPKYEIDNNVQKLQFIIKSNVNRQKYYEYMHKLIKSKQQKRQNIVSRVQLYNREFQYSLQLICNYLYTGYE</sequence>
<reference evidence="1" key="1">
    <citation type="submission" date="2023-06" db="EMBL/GenBank/DDBJ databases">
        <authorList>
            <person name="Kurt Z."/>
        </authorList>
    </citation>
    <scope>NUCLEOTIDE SEQUENCE</scope>
</reference>
<dbReference type="Proteomes" id="UP001642409">
    <property type="component" value="Unassembled WGS sequence"/>
</dbReference>
<gene>
    <name evidence="1" type="ORF">HINF_LOCUS44260</name>
    <name evidence="2" type="ORF">HINF_LOCUS44361</name>
</gene>
<organism evidence="1">
    <name type="scientific">Hexamita inflata</name>
    <dbReference type="NCBI Taxonomy" id="28002"/>
    <lineage>
        <taxon>Eukaryota</taxon>
        <taxon>Metamonada</taxon>
        <taxon>Diplomonadida</taxon>
        <taxon>Hexamitidae</taxon>
        <taxon>Hexamitinae</taxon>
        <taxon>Hexamita</taxon>
    </lineage>
</organism>
<evidence type="ECO:0000313" key="3">
    <source>
        <dbReference type="Proteomes" id="UP001642409"/>
    </source>
</evidence>
<proteinExistence type="predicted"/>
<reference evidence="2 3" key="2">
    <citation type="submission" date="2024-07" db="EMBL/GenBank/DDBJ databases">
        <authorList>
            <person name="Akdeniz Z."/>
        </authorList>
    </citation>
    <scope>NUCLEOTIDE SEQUENCE [LARGE SCALE GENOMIC DNA]</scope>
</reference>
<accession>A0AA86QRD7</accession>